<proteinExistence type="predicted"/>
<dbReference type="OrthoDB" id="5429086at2759"/>
<feature type="compositionally biased region" description="Low complexity" evidence="1">
    <location>
        <begin position="116"/>
        <end position="126"/>
    </location>
</feature>
<evidence type="ECO:0000256" key="1">
    <source>
        <dbReference type="SAM" id="MobiDB-lite"/>
    </source>
</evidence>
<gene>
    <name evidence="2" type="ORF">Cob_v001939</name>
</gene>
<feature type="compositionally biased region" description="Acidic residues" evidence="1">
    <location>
        <begin position="180"/>
        <end position="193"/>
    </location>
</feature>
<feature type="compositionally biased region" description="Polar residues" evidence="1">
    <location>
        <begin position="27"/>
        <end position="43"/>
    </location>
</feature>
<protein>
    <submittedName>
        <fullName evidence="2">Uncharacterized protein</fullName>
    </submittedName>
</protein>
<sequence length="259" mass="28401">MASAQLTEEQLQQSAVLSEEDADHENTTYAPAQGSRSPNDISWMTSSRSDALFHMAGDDRAMRRAMTGQEGIEMGDGMDGLSELSDQGLLDQGTGHTLEDDMDVQMGQNNREVAFESRSGSSSSLEQLDEDEDDVEGVGAVKIRPGETDDDGDDLDSDHSDSQSDFDSESDGAAAWDNVAEGDDNDQGSEDGEPNPCTFCKQDEEHDPGEDYEEYLMCLNCGTHGNAPVLRSGSWRLDKHHLFFPLAMCRLRFTGRRTQ</sequence>
<feature type="compositionally biased region" description="Polar residues" evidence="1">
    <location>
        <begin position="1"/>
        <end position="16"/>
    </location>
</feature>
<comment type="caution">
    <text evidence="2">The sequence shown here is derived from an EMBL/GenBank/DDBJ whole genome shotgun (WGS) entry which is preliminary data.</text>
</comment>
<dbReference type="STRING" id="1213857.A0A484G5J2"/>
<reference evidence="3" key="2">
    <citation type="journal article" date="2019" name="Mol. Plant Microbe Interact.">
        <title>Genome sequence resources for four phytopathogenic fungi from the Colletotrichum orbiculare species complex.</title>
        <authorList>
            <person name="Gan P."/>
            <person name="Tsushima A."/>
            <person name="Narusaka M."/>
            <person name="Narusaka Y."/>
            <person name="Takano Y."/>
            <person name="Kubo Y."/>
            <person name="Shirasu K."/>
        </authorList>
    </citation>
    <scope>GENOME REANNOTATION</scope>
    <source>
        <strain evidence="3">104-T / ATCC 96160 / CBS 514.97 / LARS 414 / MAFF 240422</strain>
    </source>
</reference>
<feature type="region of interest" description="Disordered" evidence="1">
    <location>
        <begin position="1"/>
        <end position="43"/>
    </location>
</feature>
<keyword evidence="3" id="KW-1185">Reference proteome</keyword>
<dbReference type="EMBL" id="AMCV02000002">
    <property type="protein sequence ID" value="TDZ25094.1"/>
    <property type="molecule type" value="Genomic_DNA"/>
</dbReference>
<feature type="compositionally biased region" description="Acidic residues" evidence="1">
    <location>
        <begin position="127"/>
        <end position="136"/>
    </location>
</feature>
<evidence type="ECO:0000313" key="3">
    <source>
        <dbReference type="Proteomes" id="UP000014480"/>
    </source>
</evidence>
<accession>A0A484G5J2</accession>
<feature type="region of interest" description="Disordered" evidence="1">
    <location>
        <begin position="66"/>
        <end position="206"/>
    </location>
</feature>
<name>A0A484G5J2_COLOR</name>
<dbReference type="AlphaFoldDB" id="A0A484G5J2"/>
<dbReference type="Proteomes" id="UP000014480">
    <property type="component" value="Unassembled WGS sequence"/>
</dbReference>
<evidence type="ECO:0000313" key="2">
    <source>
        <dbReference type="EMBL" id="TDZ25094.1"/>
    </source>
</evidence>
<organism evidence="2 3">
    <name type="scientific">Colletotrichum orbiculare (strain 104-T / ATCC 96160 / CBS 514.97 / LARS 414 / MAFF 240422)</name>
    <name type="common">Cucumber anthracnose fungus</name>
    <name type="synonym">Colletotrichum lagenarium</name>
    <dbReference type="NCBI Taxonomy" id="1213857"/>
    <lineage>
        <taxon>Eukaryota</taxon>
        <taxon>Fungi</taxon>
        <taxon>Dikarya</taxon>
        <taxon>Ascomycota</taxon>
        <taxon>Pezizomycotina</taxon>
        <taxon>Sordariomycetes</taxon>
        <taxon>Hypocreomycetidae</taxon>
        <taxon>Glomerellales</taxon>
        <taxon>Glomerellaceae</taxon>
        <taxon>Colletotrichum</taxon>
        <taxon>Colletotrichum orbiculare species complex</taxon>
    </lineage>
</organism>
<reference evidence="3" key="1">
    <citation type="journal article" date="2013" name="New Phytol.">
        <title>Comparative genomic and transcriptomic analyses reveal the hemibiotrophic stage shift of Colletotrichum fungi.</title>
        <authorList>
            <person name="Gan P."/>
            <person name="Ikeda K."/>
            <person name="Irieda H."/>
            <person name="Narusaka M."/>
            <person name="O'Connell R.J."/>
            <person name="Narusaka Y."/>
            <person name="Takano Y."/>
            <person name="Kubo Y."/>
            <person name="Shirasu K."/>
        </authorList>
    </citation>
    <scope>NUCLEOTIDE SEQUENCE [LARGE SCALE GENOMIC DNA]</scope>
    <source>
        <strain evidence="3">104-T / ATCC 96160 / CBS 514.97 / LARS 414 / MAFF 240422</strain>
    </source>
</reference>